<protein>
    <recommendedName>
        <fullName evidence="4">BZIP domain-containing protein</fullName>
    </recommendedName>
</protein>
<proteinExistence type="predicted"/>
<dbReference type="EMBL" id="JAPFFF010000008">
    <property type="protein sequence ID" value="KAK8884087.1"/>
    <property type="molecule type" value="Genomic_DNA"/>
</dbReference>
<comment type="caution">
    <text evidence="2">The sequence shown here is derived from an EMBL/GenBank/DDBJ whole genome shotgun (WGS) entry which is preliminary data.</text>
</comment>
<organism evidence="2 3">
    <name type="scientific">Tritrichomonas musculus</name>
    <dbReference type="NCBI Taxonomy" id="1915356"/>
    <lineage>
        <taxon>Eukaryota</taxon>
        <taxon>Metamonada</taxon>
        <taxon>Parabasalia</taxon>
        <taxon>Tritrichomonadida</taxon>
        <taxon>Tritrichomonadidae</taxon>
        <taxon>Tritrichomonas</taxon>
    </lineage>
</organism>
<evidence type="ECO:0000313" key="3">
    <source>
        <dbReference type="Proteomes" id="UP001470230"/>
    </source>
</evidence>
<keyword evidence="3" id="KW-1185">Reference proteome</keyword>
<feature type="coiled-coil region" evidence="1">
    <location>
        <begin position="139"/>
        <end position="173"/>
    </location>
</feature>
<dbReference type="Proteomes" id="UP001470230">
    <property type="component" value="Unassembled WGS sequence"/>
</dbReference>
<sequence>MANLIEGILKDFDEEFGSGSNLEHFSSAQDVNDFSTHQQTNSMIQNTFSQQQSVLNETQPQNQSNVSFKYQMNNPSSTQQFNSFSNLNTNLNTNILNTNISENTFQEDEQQIPSPKIPQNSSSIPKINKISVEEATQIINDLKKERIKDAKKMQQLQTENARLVAKMTILEHTDLKVAELGSRVEQLLQKYLETEQIRAQQAAQISQLRQEVIVLKSRISQVGGQIPPSQRIPSNSINNVSNY</sequence>
<reference evidence="2 3" key="1">
    <citation type="submission" date="2024-04" db="EMBL/GenBank/DDBJ databases">
        <title>Tritrichomonas musculus Genome.</title>
        <authorList>
            <person name="Alves-Ferreira E."/>
            <person name="Grigg M."/>
            <person name="Lorenzi H."/>
            <person name="Galac M."/>
        </authorList>
    </citation>
    <scope>NUCLEOTIDE SEQUENCE [LARGE SCALE GENOMIC DNA]</scope>
    <source>
        <strain evidence="2 3">EAF2021</strain>
    </source>
</reference>
<evidence type="ECO:0008006" key="4">
    <source>
        <dbReference type="Google" id="ProtNLM"/>
    </source>
</evidence>
<evidence type="ECO:0000313" key="2">
    <source>
        <dbReference type="EMBL" id="KAK8884087.1"/>
    </source>
</evidence>
<name>A0ABR2K0U1_9EUKA</name>
<gene>
    <name evidence="2" type="ORF">M9Y10_043192</name>
</gene>
<keyword evidence="1" id="KW-0175">Coiled coil</keyword>
<evidence type="ECO:0000256" key="1">
    <source>
        <dbReference type="SAM" id="Coils"/>
    </source>
</evidence>
<accession>A0ABR2K0U1</accession>